<protein>
    <submittedName>
        <fullName evidence="2">Uncharacterized protein</fullName>
    </submittedName>
</protein>
<feature type="compositionally biased region" description="Low complexity" evidence="1">
    <location>
        <begin position="1"/>
        <end position="36"/>
    </location>
</feature>
<dbReference type="EMBL" id="WOXT01000001">
    <property type="protein sequence ID" value="MUV13507.1"/>
    <property type="molecule type" value="Genomic_DNA"/>
</dbReference>
<feature type="compositionally biased region" description="Low complexity" evidence="1">
    <location>
        <begin position="59"/>
        <end position="72"/>
    </location>
</feature>
<feature type="compositionally biased region" description="Polar residues" evidence="1">
    <location>
        <begin position="110"/>
        <end position="137"/>
    </location>
</feature>
<gene>
    <name evidence="2" type="ORF">GN331_04715</name>
</gene>
<dbReference type="AlphaFoldDB" id="A0A7C9MLG4"/>
<dbReference type="RefSeq" id="WP_156640692.1">
    <property type="nucleotide sequence ID" value="NZ_WOXT01000001.1"/>
</dbReference>
<comment type="caution">
    <text evidence="2">The sequence shown here is derived from an EMBL/GenBank/DDBJ whole genome shotgun (WGS) entry which is preliminary data.</text>
</comment>
<reference evidence="2 3" key="1">
    <citation type="submission" date="2019-12" db="EMBL/GenBank/DDBJ databases">
        <authorList>
            <person name="Xu J."/>
        </authorList>
    </citation>
    <scope>NUCLEOTIDE SEQUENCE [LARGE SCALE GENOMIC DNA]</scope>
    <source>
        <strain evidence="2 3">HX-5-24</strain>
    </source>
</reference>
<feature type="compositionally biased region" description="Basic and acidic residues" evidence="1">
    <location>
        <begin position="73"/>
        <end position="84"/>
    </location>
</feature>
<name>A0A7C9MLG4_9GAMM</name>
<evidence type="ECO:0000313" key="2">
    <source>
        <dbReference type="EMBL" id="MUV13507.1"/>
    </source>
</evidence>
<sequence length="137" mass="15258">MANQQNQGSQNPSSQSNQQNASGQQGSQQYWKQQFQNEPYYQQGKPFEDYQSAYQTGEQGRQQYGSGGQSFSDSEKQLRSDYENSTKGNQKALKWDDGAGKACEAAWNRAGSQSSDRDMQQGSESQQNRGDSTGRTS</sequence>
<evidence type="ECO:0000313" key="3">
    <source>
        <dbReference type="Proteomes" id="UP000479692"/>
    </source>
</evidence>
<proteinExistence type="predicted"/>
<evidence type="ECO:0000256" key="1">
    <source>
        <dbReference type="SAM" id="MobiDB-lite"/>
    </source>
</evidence>
<feature type="region of interest" description="Disordered" evidence="1">
    <location>
        <begin position="1"/>
        <end position="137"/>
    </location>
</feature>
<accession>A0A7C9MLG4</accession>
<dbReference type="Proteomes" id="UP000479692">
    <property type="component" value="Unassembled WGS sequence"/>
</dbReference>
<organism evidence="2 3">
    <name type="scientific">Noviluteimonas gilva</name>
    <dbReference type="NCBI Taxonomy" id="2682097"/>
    <lineage>
        <taxon>Bacteria</taxon>
        <taxon>Pseudomonadati</taxon>
        <taxon>Pseudomonadota</taxon>
        <taxon>Gammaproteobacteria</taxon>
        <taxon>Lysobacterales</taxon>
        <taxon>Lysobacteraceae</taxon>
        <taxon>Noviluteimonas</taxon>
    </lineage>
</organism>
<keyword evidence="3" id="KW-1185">Reference proteome</keyword>